<proteinExistence type="predicted"/>
<dbReference type="AlphaFoldDB" id="A0A158DR78"/>
<protein>
    <submittedName>
        <fullName evidence="2">Uncharacterized protein</fullName>
    </submittedName>
</protein>
<dbReference type="EMBL" id="FCOA02000055">
    <property type="protein sequence ID" value="SAK97075.1"/>
    <property type="molecule type" value="Genomic_DNA"/>
</dbReference>
<evidence type="ECO:0000313" key="3">
    <source>
        <dbReference type="Proteomes" id="UP000054851"/>
    </source>
</evidence>
<evidence type="ECO:0000313" key="2">
    <source>
        <dbReference type="EMBL" id="SAK97075.1"/>
    </source>
</evidence>
<feature type="compositionally biased region" description="Polar residues" evidence="1">
    <location>
        <begin position="10"/>
        <end position="20"/>
    </location>
</feature>
<feature type="region of interest" description="Disordered" evidence="1">
    <location>
        <begin position="1"/>
        <end position="20"/>
    </location>
</feature>
<gene>
    <name evidence="2" type="ORF">AWB79_07416</name>
</gene>
<evidence type="ECO:0000256" key="1">
    <source>
        <dbReference type="SAM" id="MobiDB-lite"/>
    </source>
</evidence>
<keyword evidence="3" id="KW-1185">Reference proteome</keyword>
<reference evidence="2" key="1">
    <citation type="submission" date="2016-01" db="EMBL/GenBank/DDBJ databases">
        <authorList>
            <person name="Peeters C."/>
        </authorList>
    </citation>
    <scope>NUCLEOTIDE SEQUENCE</scope>
    <source>
        <strain evidence="2">LMG 29322</strain>
    </source>
</reference>
<sequence length="33" mass="3513">MLDLSLGEVSDSSSGFSRGYTSCQPLQENVTTC</sequence>
<organism evidence="2 3">
    <name type="scientific">Caballeronia hypogeia</name>
    <dbReference type="NCBI Taxonomy" id="1777140"/>
    <lineage>
        <taxon>Bacteria</taxon>
        <taxon>Pseudomonadati</taxon>
        <taxon>Pseudomonadota</taxon>
        <taxon>Betaproteobacteria</taxon>
        <taxon>Burkholderiales</taxon>
        <taxon>Burkholderiaceae</taxon>
        <taxon>Caballeronia</taxon>
    </lineage>
</organism>
<dbReference type="Proteomes" id="UP000054851">
    <property type="component" value="Unassembled WGS sequence"/>
</dbReference>
<comment type="caution">
    <text evidence="2">The sequence shown here is derived from an EMBL/GenBank/DDBJ whole genome shotgun (WGS) entry which is preliminary data.</text>
</comment>
<name>A0A158DR78_9BURK</name>
<accession>A0A158DR78</accession>